<dbReference type="EMBL" id="KE561347">
    <property type="protein sequence ID" value="EPZ30930.1"/>
    <property type="molecule type" value="Genomic_DNA"/>
</dbReference>
<name>A0A075AQD7_ROZAC</name>
<proteinExistence type="predicted"/>
<dbReference type="AlphaFoldDB" id="A0A075AQD7"/>
<dbReference type="HOGENOM" id="CLU_819288_0_0_1"/>
<dbReference type="GO" id="GO:0005737">
    <property type="term" value="C:cytoplasm"/>
    <property type="evidence" value="ECO:0007669"/>
    <property type="project" value="TreeGrafter"/>
</dbReference>
<evidence type="ECO:0000313" key="2">
    <source>
        <dbReference type="EMBL" id="EPZ30930.1"/>
    </source>
</evidence>
<dbReference type="Proteomes" id="UP000030755">
    <property type="component" value="Unassembled WGS sequence"/>
</dbReference>
<dbReference type="OrthoDB" id="196858at2759"/>
<dbReference type="GO" id="GO:0019905">
    <property type="term" value="F:syntaxin binding"/>
    <property type="evidence" value="ECO:0007669"/>
    <property type="project" value="TreeGrafter"/>
</dbReference>
<feature type="domain" description="Anaphase-promoting complex subunit 4-like WD40" evidence="1">
    <location>
        <begin position="226"/>
        <end position="286"/>
    </location>
</feature>
<dbReference type="STRING" id="988480.A0A075AQD7"/>
<dbReference type="GO" id="GO:0005886">
    <property type="term" value="C:plasma membrane"/>
    <property type="evidence" value="ECO:0007669"/>
    <property type="project" value="TreeGrafter"/>
</dbReference>
<gene>
    <name evidence="2" type="ORF">O9G_002807</name>
</gene>
<protein>
    <recommendedName>
        <fullName evidence="1">Anaphase-promoting complex subunit 4-like WD40 domain-containing protein</fullName>
    </recommendedName>
</protein>
<dbReference type="GO" id="GO:0045159">
    <property type="term" value="F:myosin II binding"/>
    <property type="evidence" value="ECO:0007669"/>
    <property type="project" value="TreeGrafter"/>
</dbReference>
<dbReference type="PANTHER" id="PTHR10241:SF25">
    <property type="entry name" value="TOMOSYN, ISOFORM C"/>
    <property type="match status" value="1"/>
</dbReference>
<dbReference type="GO" id="GO:0006893">
    <property type="term" value="P:Golgi to plasma membrane transport"/>
    <property type="evidence" value="ECO:0007669"/>
    <property type="project" value="TreeGrafter"/>
</dbReference>
<dbReference type="SUPFAM" id="SSF50978">
    <property type="entry name" value="WD40 repeat-like"/>
    <property type="match status" value="1"/>
</dbReference>
<dbReference type="GO" id="GO:0006887">
    <property type="term" value="P:exocytosis"/>
    <property type="evidence" value="ECO:0007669"/>
    <property type="project" value="TreeGrafter"/>
</dbReference>
<dbReference type="Pfam" id="PF12894">
    <property type="entry name" value="ANAPC4_WD40"/>
    <property type="match status" value="1"/>
</dbReference>
<keyword evidence="3" id="KW-1185">Reference proteome</keyword>
<dbReference type="GO" id="GO:0005096">
    <property type="term" value="F:GTPase activator activity"/>
    <property type="evidence" value="ECO:0007669"/>
    <property type="project" value="TreeGrafter"/>
</dbReference>
<reference evidence="2 3" key="1">
    <citation type="journal article" date="2013" name="Curr. Biol.">
        <title>Shared signatures of parasitism and phylogenomics unite Cryptomycota and microsporidia.</title>
        <authorList>
            <person name="James T.Y."/>
            <person name="Pelin A."/>
            <person name="Bonen L."/>
            <person name="Ahrendt S."/>
            <person name="Sain D."/>
            <person name="Corradi N."/>
            <person name="Stajich J.E."/>
        </authorList>
    </citation>
    <scope>NUCLEOTIDE SEQUENCE [LARGE SCALE GENOMIC DNA]</scope>
    <source>
        <strain evidence="2 3">CSF55</strain>
    </source>
</reference>
<dbReference type="Gene3D" id="2.130.10.10">
    <property type="entry name" value="YVTN repeat-like/Quinoprotein amine dehydrogenase"/>
    <property type="match status" value="3"/>
</dbReference>
<organism evidence="2 3">
    <name type="scientific">Rozella allomycis (strain CSF55)</name>
    <dbReference type="NCBI Taxonomy" id="988480"/>
    <lineage>
        <taxon>Eukaryota</taxon>
        <taxon>Fungi</taxon>
        <taxon>Fungi incertae sedis</taxon>
        <taxon>Cryptomycota</taxon>
        <taxon>Cryptomycota incertae sedis</taxon>
        <taxon>Rozella</taxon>
    </lineage>
</organism>
<evidence type="ECO:0000259" key="1">
    <source>
        <dbReference type="Pfam" id="PF12894"/>
    </source>
</evidence>
<dbReference type="InterPro" id="IPR015943">
    <property type="entry name" value="WD40/YVTN_repeat-like_dom_sf"/>
</dbReference>
<dbReference type="InterPro" id="IPR024977">
    <property type="entry name" value="Apc4-like_WD40_dom"/>
</dbReference>
<evidence type="ECO:0000313" key="3">
    <source>
        <dbReference type="Proteomes" id="UP000030755"/>
    </source>
</evidence>
<dbReference type="PANTHER" id="PTHR10241">
    <property type="entry name" value="LETHAL 2 GIANT LARVAE PROTEIN"/>
    <property type="match status" value="1"/>
</dbReference>
<dbReference type="InterPro" id="IPR036322">
    <property type="entry name" value="WD40_repeat_dom_sf"/>
</dbReference>
<sequence>MFNKILDALTQDSSILKNADFTKCQGKELFCRYVGNHFPCERITSVSSDPIQKLLAFGFNDGKIFVGRNEFCILEHEESVHPIVRLVFEEGHGRIAAINNQNTIYIWNLNHENIKTRTIVKSDYQKSIAQKGILHIISNQSNILEAAIPNLSKWLFVSFKDSIRLLNVQNGIWSSASFQYYNESDILIQMFNPSDPSLLLFVHANGFIGILDIRKSKLHCSTIVDKRAQVACWHPSGDYIALGCEDGEIIIYKSSSLKVYAKITAEERMSAFKGETVIEFSNMKWAKSTMNTTIIIISGGCSKDFDKGIQILQFQKDNFKDITQLQYIDVSFKITMSKC</sequence>
<accession>A0A075AQD7</accession>